<dbReference type="AlphaFoldDB" id="A0A3Q0FRK4"/>
<feature type="compositionally biased region" description="Basic and acidic residues" evidence="2">
    <location>
        <begin position="59"/>
        <end position="86"/>
    </location>
</feature>
<dbReference type="Pfam" id="PF15336">
    <property type="entry name" value="Auts2"/>
    <property type="match status" value="1"/>
</dbReference>
<dbReference type="PANTHER" id="PTHR14429:SF24">
    <property type="entry name" value="FIBROSIN"/>
    <property type="match status" value="1"/>
</dbReference>
<protein>
    <submittedName>
        <fullName evidence="4">Autism susceptibility gene 2 protein homolog</fullName>
    </submittedName>
</protein>
<sequence>MLWGWSLGKRGRSYLLPRSGAGKERAVAYGPAHDPWSRLHRTPPSFPTAPAWPKAAGDGPDRPHDKEPEKREVPAIKDEKDRDTIFSRHPLRASPAPPKPPAALAHEEAAAGRTELGRELRYGSPAGGGAARSPYLQAQLKKEVKAPPSASPAPPPGATAGLLSAPPPLIPAAATPTARSASPRRPPDVRDLAAAYKDRESR</sequence>
<dbReference type="Proteomes" id="UP000189705">
    <property type="component" value="Unplaced"/>
</dbReference>
<evidence type="ECO:0000313" key="3">
    <source>
        <dbReference type="Proteomes" id="UP000189705"/>
    </source>
</evidence>
<dbReference type="PANTHER" id="PTHR14429">
    <property type="entry name" value="FIBROSIN FAMILY MEMBER"/>
    <property type="match status" value="1"/>
</dbReference>
<feature type="compositionally biased region" description="Low complexity" evidence="2">
    <location>
        <begin position="171"/>
        <end position="183"/>
    </location>
</feature>
<evidence type="ECO:0000256" key="2">
    <source>
        <dbReference type="SAM" id="MobiDB-lite"/>
    </source>
</evidence>
<keyword evidence="1" id="KW-0597">Phosphoprotein</keyword>
<feature type="compositionally biased region" description="Basic and acidic residues" evidence="2">
    <location>
        <begin position="185"/>
        <end position="202"/>
    </location>
</feature>
<proteinExistence type="predicted"/>
<name>A0A3Q0FRK4_ALLSI</name>
<feature type="compositionally biased region" description="Basic and acidic residues" evidence="2">
    <location>
        <begin position="105"/>
        <end position="121"/>
    </location>
</feature>
<accession>A0A3Q0FRK4</accession>
<feature type="region of interest" description="Disordered" evidence="2">
    <location>
        <begin position="12"/>
        <end position="202"/>
    </location>
</feature>
<dbReference type="RefSeq" id="XP_025049917.1">
    <property type="nucleotide sequence ID" value="XM_025194132.1"/>
</dbReference>
<dbReference type="InParanoid" id="A0A3Q0FRK4"/>
<keyword evidence="3" id="KW-1185">Reference proteome</keyword>
<dbReference type="KEGG" id="asn:112548415"/>
<dbReference type="GeneID" id="112548415"/>
<dbReference type="InterPro" id="IPR023246">
    <property type="entry name" value="AUTS2"/>
</dbReference>
<dbReference type="STRING" id="38654.A0A3Q0FRK4"/>
<evidence type="ECO:0000313" key="4">
    <source>
        <dbReference type="RefSeq" id="XP_025049917.1"/>
    </source>
</evidence>
<reference evidence="4" key="1">
    <citation type="submission" date="2025-08" db="UniProtKB">
        <authorList>
            <consortium name="RefSeq"/>
        </authorList>
    </citation>
    <scope>IDENTIFICATION</scope>
</reference>
<gene>
    <name evidence="4" type="primary">LOC112548415</name>
</gene>
<evidence type="ECO:0000256" key="1">
    <source>
        <dbReference type="ARBA" id="ARBA00022553"/>
    </source>
</evidence>
<organism evidence="3 4">
    <name type="scientific">Alligator sinensis</name>
    <name type="common">Chinese alligator</name>
    <dbReference type="NCBI Taxonomy" id="38654"/>
    <lineage>
        <taxon>Eukaryota</taxon>
        <taxon>Metazoa</taxon>
        <taxon>Chordata</taxon>
        <taxon>Craniata</taxon>
        <taxon>Vertebrata</taxon>
        <taxon>Euteleostomi</taxon>
        <taxon>Archelosauria</taxon>
        <taxon>Archosauria</taxon>
        <taxon>Crocodylia</taxon>
        <taxon>Alligatoridae</taxon>
        <taxon>Alligatorinae</taxon>
        <taxon>Alligator</taxon>
    </lineage>
</organism>